<proteinExistence type="predicted"/>
<feature type="region of interest" description="Disordered" evidence="1">
    <location>
        <begin position="171"/>
        <end position="190"/>
    </location>
</feature>
<name>A0A9W8CV12_9FUNG</name>
<gene>
    <name evidence="2" type="ORF">LPJ61_004090</name>
</gene>
<evidence type="ECO:0000313" key="3">
    <source>
        <dbReference type="Proteomes" id="UP001143981"/>
    </source>
</evidence>
<organism evidence="2 3">
    <name type="scientific">Coemansia biformis</name>
    <dbReference type="NCBI Taxonomy" id="1286918"/>
    <lineage>
        <taxon>Eukaryota</taxon>
        <taxon>Fungi</taxon>
        <taxon>Fungi incertae sedis</taxon>
        <taxon>Zoopagomycota</taxon>
        <taxon>Kickxellomycotina</taxon>
        <taxon>Kickxellomycetes</taxon>
        <taxon>Kickxellales</taxon>
        <taxon>Kickxellaceae</taxon>
        <taxon>Coemansia</taxon>
    </lineage>
</organism>
<reference evidence="2" key="1">
    <citation type="submission" date="2022-07" db="EMBL/GenBank/DDBJ databases">
        <title>Phylogenomic reconstructions and comparative analyses of Kickxellomycotina fungi.</title>
        <authorList>
            <person name="Reynolds N.K."/>
            <person name="Stajich J.E."/>
            <person name="Barry K."/>
            <person name="Grigoriev I.V."/>
            <person name="Crous P."/>
            <person name="Smith M.E."/>
        </authorList>
    </citation>
    <scope>NUCLEOTIDE SEQUENCE</scope>
    <source>
        <strain evidence="2">BCRC 34381</strain>
    </source>
</reference>
<dbReference type="EMBL" id="JANBOI010000844">
    <property type="protein sequence ID" value="KAJ1728325.1"/>
    <property type="molecule type" value="Genomic_DNA"/>
</dbReference>
<accession>A0A9W8CV12</accession>
<protein>
    <submittedName>
        <fullName evidence="2">Uncharacterized protein</fullName>
    </submittedName>
</protein>
<dbReference type="AlphaFoldDB" id="A0A9W8CV12"/>
<sequence>MVRPQPTPAGISSSSIPLEDRQCIALLQTLNAVVHSFPREMAELLGRESIASRVLMIVLSLRVPIDVRMVVVSLVGRWRVVLAGNRIAGKRIEAIVDAFYLNTGHSPTPEFLPAIPELCRQQRGWIYPPMILVPGQPGFFYTTVPPVRLEPEPSHPQQRQPQHLALQQPAEPVLAPQPRSASQQAAAHTFASGGNVGGSAVAGKACMPESLTIEGVQAESSKAAAVRRVLEPTALVLATMAGSAAASGNSGGGSGSQQQLQSGLVRMSTKSRGKMPETD</sequence>
<evidence type="ECO:0000256" key="1">
    <source>
        <dbReference type="SAM" id="MobiDB-lite"/>
    </source>
</evidence>
<evidence type="ECO:0000313" key="2">
    <source>
        <dbReference type="EMBL" id="KAJ1728325.1"/>
    </source>
</evidence>
<dbReference type="Proteomes" id="UP001143981">
    <property type="component" value="Unassembled WGS sequence"/>
</dbReference>
<feature type="compositionally biased region" description="Low complexity" evidence="1">
    <location>
        <begin position="155"/>
        <end position="165"/>
    </location>
</feature>
<keyword evidence="3" id="KW-1185">Reference proteome</keyword>
<comment type="caution">
    <text evidence="2">The sequence shown here is derived from an EMBL/GenBank/DDBJ whole genome shotgun (WGS) entry which is preliminary data.</text>
</comment>
<feature type="region of interest" description="Disordered" evidence="1">
    <location>
        <begin position="243"/>
        <end position="279"/>
    </location>
</feature>
<feature type="region of interest" description="Disordered" evidence="1">
    <location>
        <begin position="146"/>
        <end position="165"/>
    </location>
</feature>